<reference evidence="15" key="1">
    <citation type="submission" date="2022-01" db="EMBL/GenBank/DDBJ databases">
        <authorList>
            <person name="Braso-Vives M."/>
        </authorList>
    </citation>
    <scope>NUCLEOTIDE SEQUENCE</scope>
</reference>
<evidence type="ECO:0000313" key="15">
    <source>
        <dbReference type="EMBL" id="CAH1254656.1"/>
    </source>
</evidence>
<evidence type="ECO:0000256" key="7">
    <source>
        <dbReference type="ARBA" id="ARBA00023065"/>
    </source>
</evidence>
<keyword evidence="9" id="KW-0325">Glycoprotein</keyword>
<evidence type="ECO:0000256" key="5">
    <source>
        <dbReference type="ARBA" id="ARBA00022989"/>
    </source>
</evidence>
<dbReference type="Proteomes" id="UP000838412">
    <property type="component" value="Chromosome 2"/>
</dbReference>
<dbReference type="EMBL" id="OV696687">
    <property type="protein sequence ID" value="CAH1254656.1"/>
    <property type="molecule type" value="Genomic_DNA"/>
</dbReference>
<dbReference type="PANTHER" id="PTHR11690:SF248">
    <property type="entry name" value="PICKPOCKET 17, ISOFORM A"/>
    <property type="match status" value="1"/>
</dbReference>
<evidence type="ECO:0000256" key="6">
    <source>
        <dbReference type="ARBA" id="ARBA00023053"/>
    </source>
</evidence>
<keyword evidence="3 12" id="KW-0894">Sodium channel</keyword>
<keyword evidence="16" id="KW-1185">Reference proteome</keyword>
<protein>
    <submittedName>
        <fullName evidence="15">SCNN1A protein</fullName>
    </submittedName>
</protein>
<dbReference type="GO" id="GO:0005886">
    <property type="term" value="C:plasma membrane"/>
    <property type="evidence" value="ECO:0007669"/>
    <property type="project" value="TreeGrafter"/>
</dbReference>
<keyword evidence="4 12" id="KW-0812">Transmembrane</keyword>
<organism evidence="15 16">
    <name type="scientific">Branchiostoma lanceolatum</name>
    <name type="common">Common lancelet</name>
    <name type="synonym">Amphioxus lanceolatum</name>
    <dbReference type="NCBI Taxonomy" id="7740"/>
    <lineage>
        <taxon>Eukaryota</taxon>
        <taxon>Metazoa</taxon>
        <taxon>Chordata</taxon>
        <taxon>Cephalochordata</taxon>
        <taxon>Leptocardii</taxon>
        <taxon>Amphioxiformes</taxon>
        <taxon>Branchiostomatidae</taxon>
        <taxon>Branchiostoma</taxon>
    </lineage>
</organism>
<keyword evidence="7 12" id="KW-0406">Ion transport</keyword>
<keyword evidence="11 12" id="KW-0407">Ion channel</keyword>
<dbReference type="PANTHER" id="PTHR11690">
    <property type="entry name" value="AMILORIDE-SENSITIVE SODIUM CHANNEL-RELATED"/>
    <property type="match status" value="1"/>
</dbReference>
<accession>A0A8J9ZHJ4</accession>
<feature type="transmembrane region" description="Helical" evidence="14">
    <location>
        <begin position="33"/>
        <end position="52"/>
    </location>
</feature>
<dbReference type="OrthoDB" id="6021021at2759"/>
<dbReference type="Pfam" id="PF00858">
    <property type="entry name" value="ASC"/>
    <property type="match status" value="1"/>
</dbReference>
<comment type="similarity">
    <text evidence="12">Belongs to the amiloride-sensitive sodium channel (TC 1.A.6) family.</text>
</comment>
<proteinExistence type="inferred from homology"/>
<sequence>MVAKKHSVRATLRKYGEDTSAHGIPRAVTTKSWFRRLFWTCLFLASFSYFLYQAQALVNKYILYPVNTDVKILWSELQFPAVTICNANPLRFSQLVKFGDADFQNAGFIPQPASNGSNSQTVTTQAPTTTAQSSSDDDDYDYEAHHGDFETLNSFMGLLVQLNESMRYSLGHQARDLIQECQFDGRPCSHRNFTKFLDSAYGNCFTFNKEQGTPPETTTSAGPVHGLSLILYIEQEDYIPTITEKAGVRVVIHSNDVFPFPESEGFDAPPGFLTSAGLRLTSINRLGGLYGDCTLGAGHDLLYPGGYTQQNCIATCHQDHMVSICGCADVTYRRRPETTFCNSSTSVVKCEEGVKQRIASGNLSCQCPASCSDRVFRKSIGLGEWPADSYLNTVLSKLKTRTRGPGTGILDDSDRFRRNLLKVNIYYEALNFELITETPGYEVENLLGDIGGQLGLWVGMSCLSAMEILEVLADIAIILWRKMSSKERPMSSRADNVVGVAGTNSSDTYNGHTVAIPMAEKI</sequence>
<evidence type="ECO:0000256" key="4">
    <source>
        <dbReference type="ARBA" id="ARBA00022692"/>
    </source>
</evidence>
<evidence type="ECO:0000256" key="3">
    <source>
        <dbReference type="ARBA" id="ARBA00022461"/>
    </source>
</evidence>
<dbReference type="FunFam" id="1.10.287.770:FF:000001">
    <property type="entry name" value="Acid-sensing ion channel subunit 1"/>
    <property type="match status" value="1"/>
</dbReference>
<evidence type="ECO:0000256" key="10">
    <source>
        <dbReference type="ARBA" id="ARBA00023201"/>
    </source>
</evidence>
<keyword evidence="8 14" id="KW-0472">Membrane</keyword>
<evidence type="ECO:0000313" key="16">
    <source>
        <dbReference type="Proteomes" id="UP000838412"/>
    </source>
</evidence>
<dbReference type="InterPro" id="IPR001873">
    <property type="entry name" value="ENaC"/>
</dbReference>
<keyword evidence="6" id="KW-0915">Sodium</keyword>
<comment type="subcellular location">
    <subcellularLocation>
        <location evidence="1">Membrane</location>
        <topology evidence="1">Multi-pass membrane protein</topology>
    </subcellularLocation>
</comment>
<evidence type="ECO:0000256" key="11">
    <source>
        <dbReference type="ARBA" id="ARBA00023303"/>
    </source>
</evidence>
<dbReference type="Gene3D" id="1.10.287.820">
    <property type="entry name" value="Acid-sensing ion channel domain"/>
    <property type="match status" value="1"/>
</dbReference>
<keyword evidence="5 14" id="KW-1133">Transmembrane helix</keyword>
<dbReference type="GO" id="GO:0015280">
    <property type="term" value="F:ligand-gated sodium channel activity"/>
    <property type="evidence" value="ECO:0007669"/>
    <property type="project" value="TreeGrafter"/>
</dbReference>
<evidence type="ECO:0000256" key="1">
    <source>
        <dbReference type="ARBA" id="ARBA00004141"/>
    </source>
</evidence>
<gene>
    <name evidence="15" type="primary">SCNN1A</name>
    <name evidence="15" type="ORF">BLAG_LOCUS13989</name>
</gene>
<keyword evidence="2 12" id="KW-0813">Transport</keyword>
<feature type="compositionally biased region" description="Low complexity" evidence="13">
    <location>
        <begin position="119"/>
        <end position="134"/>
    </location>
</feature>
<dbReference type="PROSITE" id="PS01206">
    <property type="entry name" value="ASC"/>
    <property type="match status" value="1"/>
</dbReference>
<dbReference type="InterPro" id="IPR020903">
    <property type="entry name" value="ENaC_CS"/>
</dbReference>
<evidence type="ECO:0000256" key="14">
    <source>
        <dbReference type="SAM" id="Phobius"/>
    </source>
</evidence>
<feature type="region of interest" description="Disordered" evidence="13">
    <location>
        <begin position="109"/>
        <end position="139"/>
    </location>
</feature>
<dbReference type="Gene3D" id="2.60.470.10">
    <property type="entry name" value="Acid-sensing ion channels like domains"/>
    <property type="match status" value="1"/>
</dbReference>
<evidence type="ECO:0000256" key="9">
    <source>
        <dbReference type="ARBA" id="ARBA00023180"/>
    </source>
</evidence>
<dbReference type="AlphaFoldDB" id="A0A8J9ZHJ4"/>
<name>A0A8J9ZHJ4_BRALA</name>
<dbReference type="PRINTS" id="PR01078">
    <property type="entry name" value="AMINACHANNEL"/>
</dbReference>
<evidence type="ECO:0000256" key="13">
    <source>
        <dbReference type="SAM" id="MobiDB-lite"/>
    </source>
</evidence>
<evidence type="ECO:0000256" key="8">
    <source>
        <dbReference type="ARBA" id="ARBA00023136"/>
    </source>
</evidence>
<evidence type="ECO:0000256" key="2">
    <source>
        <dbReference type="ARBA" id="ARBA00022448"/>
    </source>
</evidence>
<evidence type="ECO:0000256" key="12">
    <source>
        <dbReference type="RuleBase" id="RU000679"/>
    </source>
</evidence>
<keyword evidence="10 12" id="KW-0739">Sodium transport</keyword>